<feature type="compositionally biased region" description="Gly residues" evidence="1">
    <location>
        <begin position="72"/>
        <end position="83"/>
    </location>
</feature>
<protein>
    <submittedName>
        <fullName evidence="2">Uncharacterized protein</fullName>
    </submittedName>
</protein>
<feature type="region of interest" description="Disordered" evidence="1">
    <location>
        <begin position="184"/>
        <end position="212"/>
    </location>
</feature>
<dbReference type="AlphaFoldDB" id="A0A4Z2HJ74"/>
<organism evidence="2 3">
    <name type="scientific">Liparis tanakae</name>
    <name type="common">Tanaka's snailfish</name>
    <dbReference type="NCBI Taxonomy" id="230148"/>
    <lineage>
        <taxon>Eukaryota</taxon>
        <taxon>Metazoa</taxon>
        <taxon>Chordata</taxon>
        <taxon>Craniata</taxon>
        <taxon>Vertebrata</taxon>
        <taxon>Euteleostomi</taxon>
        <taxon>Actinopterygii</taxon>
        <taxon>Neopterygii</taxon>
        <taxon>Teleostei</taxon>
        <taxon>Neoteleostei</taxon>
        <taxon>Acanthomorphata</taxon>
        <taxon>Eupercaria</taxon>
        <taxon>Perciformes</taxon>
        <taxon>Cottioidei</taxon>
        <taxon>Cottales</taxon>
        <taxon>Liparidae</taxon>
        <taxon>Liparis</taxon>
    </lineage>
</organism>
<evidence type="ECO:0000313" key="2">
    <source>
        <dbReference type="EMBL" id="TNN65827.1"/>
    </source>
</evidence>
<feature type="region of interest" description="Disordered" evidence="1">
    <location>
        <begin position="67"/>
        <end position="87"/>
    </location>
</feature>
<accession>A0A4Z2HJ74</accession>
<dbReference type="Proteomes" id="UP000314294">
    <property type="component" value="Unassembled WGS sequence"/>
</dbReference>
<sequence length="212" mass="23532">MSPSREQFSHRRKRLVFQQTSDSLNIDAPLSFWGVEKVTEYKEWCAEQEAGSAAWRLFKARSLAMEERKGKGTGAERGSGSGAPTGPYDFKKLVTGCGSAGERGGGSTIRPDQNGRTERAHQEFSSARVWVCPSVFWPAQNLMPEFICYSANTGLIREPTAGLDGTDATDMHTELETGVAICREEEEEEEEEEDKTQLGAIVRDEIENCDKE</sequence>
<reference evidence="2 3" key="1">
    <citation type="submission" date="2019-03" db="EMBL/GenBank/DDBJ databases">
        <title>First draft genome of Liparis tanakae, snailfish: a comprehensive survey of snailfish specific genes.</title>
        <authorList>
            <person name="Kim W."/>
            <person name="Song I."/>
            <person name="Jeong J.-H."/>
            <person name="Kim D."/>
            <person name="Kim S."/>
            <person name="Ryu S."/>
            <person name="Song J.Y."/>
            <person name="Lee S.K."/>
        </authorList>
    </citation>
    <scope>NUCLEOTIDE SEQUENCE [LARGE SCALE GENOMIC DNA]</scope>
    <source>
        <tissue evidence="2">Muscle</tissue>
    </source>
</reference>
<keyword evidence="3" id="KW-1185">Reference proteome</keyword>
<gene>
    <name evidence="2" type="ORF">EYF80_023979</name>
</gene>
<comment type="caution">
    <text evidence="2">The sequence shown here is derived from an EMBL/GenBank/DDBJ whole genome shotgun (WGS) entry which is preliminary data.</text>
</comment>
<evidence type="ECO:0000256" key="1">
    <source>
        <dbReference type="SAM" id="MobiDB-lite"/>
    </source>
</evidence>
<feature type="compositionally biased region" description="Basic and acidic residues" evidence="1">
    <location>
        <begin position="202"/>
        <end position="212"/>
    </location>
</feature>
<name>A0A4Z2HJ74_9TELE</name>
<dbReference type="EMBL" id="SRLO01000229">
    <property type="protein sequence ID" value="TNN65827.1"/>
    <property type="molecule type" value="Genomic_DNA"/>
</dbReference>
<evidence type="ECO:0000313" key="3">
    <source>
        <dbReference type="Proteomes" id="UP000314294"/>
    </source>
</evidence>
<proteinExistence type="predicted"/>
<feature type="compositionally biased region" description="Acidic residues" evidence="1">
    <location>
        <begin position="184"/>
        <end position="194"/>
    </location>
</feature>